<protein>
    <submittedName>
        <fullName evidence="1">Uncharacterized protein</fullName>
    </submittedName>
</protein>
<accession>A0A232EZJ4</accession>
<gene>
    <name evidence="1" type="ORF">TSAR_007393</name>
</gene>
<name>A0A232EZJ4_9HYME</name>
<feature type="non-terminal residue" evidence="1">
    <location>
        <position position="1"/>
    </location>
</feature>
<dbReference type="EMBL" id="NNAY01001484">
    <property type="protein sequence ID" value="OXU23811.1"/>
    <property type="molecule type" value="Genomic_DNA"/>
</dbReference>
<organism evidence="1 2">
    <name type="scientific">Trichomalopsis sarcophagae</name>
    <dbReference type="NCBI Taxonomy" id="543379"/>
    <lineage>
        <taxon>Eukaryota</taxon>
        <taxon>Metazoa</taxon>
        <taxon>Ecdysozoa</taxon>
        <taxon>Arthropoda</taxon>
        <taxon>Hexapoda</taxon>
        <taxon>Insecta</taxon>
        <taxon>Pterygota</taxon>
        <taxon>Neoptera</taxon>
        <taxon>Endopterygota</taxon>
        <taxon>Hymenoptera</taxon>
        <taxon>Apocrita</taxon>
        <taxon>Proctotrupomorpha</taxon>
        <taxon>Chalcidoidea</taxon>
        <taxon>Pteromalidae</taxon>
        <taxon>Pteromalinae</taxon>
        <taxon>Trichomalopsis</taxon>
    </lineage>
</organism>
<dbReference type="AlphaFoldDB" id="A0A232EZJ4"/>
<proteinExistence type="predicted"/>
<keyword evidence="2" id="KW-1185">Reference proteome</keyword>
<comment type="caution">
    <text evidence="1">The sequence shown here is derived from an EMBL/GenBank/DDBJ whole genome shotgun (WGS) entry which is preliminary data.</text>
</comment>
<sequence>PPRKRKTLGSPISKYLYFPEHFKFSYWNLTRGKLTKTSHDSTLPTQCMKVQSKKVYLSRLENSKKSRRKMTLILFTLGTRYLKKRDDVILSTLGTRYLRERCRHYIRVPATSKTPNNQRVTTKKSLIFRETDGGDVDTAHPGHHQEPSIMCITRMELSEESFDLRAGELKIVS</sequence>
<evidence type="ECO:0000313" key="2">
    <source>
        <dbReference type="Proteomes" id="UP000215335"/>
    </source>
</evidence>
<reference evidence="1 2" key="1">
    <citation type="journal article" date="2017" name="Curr. Biol.">
        <title>The Evolution of Venom by Co-option of Single-Copy Genes.</title>
        <authorList>
            <person name="Martinson E.O."/>
            <person name="Mrinalini"/>
            <person name="Kelkar Y.D."/>
            <person name="Chang C.H."/>
            <person name="Werren J.H."/>
        </authorList>
    </citation>
    <scope>NUCLEOTIDE SEQUENCE [LARGE SCALE GENOMIC DNA]</scope>
    <source>
        <strain evidence="1 2">Alberta</strain>
        <tissue evidence="1">Whole body</tissue>
    </source>
</reference>
<evidence type="ECO:0000313" key="1">
    <source>
        <dbReference type="EMBL" id="OXU23811.1"/>
    </source>
</evidence>
<dbReference type="Proteomes" id="UP000215335">
    <property type="component" value="Unassembled WGS sequence"/>
</dbReference>